<protein>
    <submittedName>
        <fullName evidence="1">Uncharacterized protein</fullName>
    </submittedName>
</protein>
<organism evidence="1">
    <name type="scientific">uncultured Caudovirales phage</name>
    <dbReference type="NCBI Taxonomy" id="2100421"/>
    <lineage>
        <taxon>Viruses</taxon>
        <taxon>Duplodnaviria</taxon>
        <taxon>Heunggongvirae</taxon>
        <taxon>Uroviricota</taxon>
        <taxon>Caudoviricetes</taxon>
        <taxon>Peduoviridae</taxon>
        <taxon>Maltschvirus</taxon>
        <taxon>Maltschvirus maltsch</taxon>
    </lineage>
</organism>
<proteinExistence type="predicted"/>
<gene>
    <name evidence="1" type="ORF">7AX1_49</name>
</gene>
<reference evidence="1" key="1">
    <citation type="submission" date="2017-06" db="EMBL/GenBank/DDBJ databases">
        <title>Novel phages from South African skin metaviromes.</title>
        <authorList>
            <person name="van Zyl L.J."/>
            <person name="Abrahams Y."/>
            <person name="Stander E.A."/>
            <person name="Kirby B.M."/>
            <person name="Clavaud C."/>
            <person name="Farcet C."/>
            <person name="Breton L."/>
            <person name="Trindade M.I."/>
        </authorList>
    </citation>
    <scope>NUCLEOTIDE SEQUENCE</scope>
</reference>
<accession>A0A2H4IZ71</accession>
<name>A0A2H4IZ71_9CAUD</name>
<sequence>MSNLGDKLNQVTEEKINNQCLSEYKDKILKFITNKLYEEANKGKYSTNISLYHVYSHFDIYPSSQFTFDILNYFRRNGVSVYIKYIDSEYPHTLYYEFSWGK</sequence>
<dbReference type="EMBL" id="MF417868">
    <property type="protein sequence ID" value="ASN67874.1"/>
    <property type="molecule type" value="Genomic_DNA"/>
</dbReference>
<evidence type="ECO:0000313" key="1">
    <source>
        <dbReference type="EMBL" id="ASN67874.1"/>
    </source>
</evidence>